<evidence type="ECO:0008006" key="4">
    <source>
        <dbReference type="Google" id="ProtNLM"/>
    </source>
</evidence>
<feature type="transmembrane region" description="Helical" evidence="1">
    <location>
        <begin position="44"/>
        <end position="65"/>
    </location>
</feature>
<keyword evidence="1" id="KW-1133">Transmembrane helix</keyword>
<organism evidence="2 3">
    <name type="scientific">Leucobacter muris</name>
    <dbReference type="NCBI Taxonomy" id="1935379"/>
    <lineage>
        <taxon>Bacteria</taxon>
        <taxon>Bacillati</taxon>
        <taxon>Actinomycetota</taxon>
        <taxon>Actinomycetes</taxon>
        <taxon>Micrococcales</taxon>
        <taxon>Microbacteriaceae</taxon>
        <taxon>Leucobacter</taxon>
    </lineage>
</organism>
<accession>A0ABX5QFC1</accession>
<evidence type="ECO:0000313" key="2">
    <source>
        <dbReference type="EMBL" id="QAB17781.1"/>
    </source>
</evidence>
<evidence type="ECO:0000313" key="3">
    <source>
        <dbReference type="Proteomes" id="UP000285768"/>
    </source>
</evidence>
<sequence length="161" mass="16389">MLETVSQWSDFNVAMAGASAALAGLVIVAASVNIQKIVSAGTLTARLAAVIATLVLALVVSAVGLVPGIDLLWYGLVTIVVALGAAWFQAHATRVVMRDPQQRARVAKSALGILPIAAYLAAGSMMAQGLTGGLMLAAAGCLVAIVSAILVSWIVLVEVLR</sequence>
<dbReference type="EMBL" id="CP035037">
    <property type="protein sequence ID" value="QAB17781.1"/>
    <property type="molecule type" value="Genomic_DNA"/>
</dbReference>
<dbReference type="RefSeq" id="WP_128386832.1">
    <property type="nucleotide sequence ID" value="NZ_CP035037.1"/>
</dbReference>
<keyword evidence="3" id="KW-1185">Reference proteome</keyword>
<keyword evidence="1" id="KW-0472">Membrane</keyword>
<proteinExistence type="predicted"/>
<evidence type="ECO:0000256" key="1">
    <source>
        <dbReference type="SAM" id="Phobius"/>
    </source>
</evidence>
<name>A0ABX5QFC1_9MICO</name>
<feature type="transmembrane region" description="Helical" evidence="1">
    <location>
        <begin position="109"/>
        <end position="127"/>
    </location>
</feature>
<gene>
    <name evidence="2" type="ORF">Leucomu_07495</name>
</gene>
<feature type="transmembrane region" description="Helical" evidence="1">
    <location>
        <begin position="12"/>
        <end position="32"/>
    </location>
</feature>
<feature type="transmembrane region" description="Helical" evidence="1">
    <location>
        <begin position="71"/>
        <end position="88"/>
    </location>
</feature>
<keyword evidence="1" id="KW-0812">Transmembrane</keyword>
<feature type="transmembrane region" description="Helical" evidence="1">
    <location>
        <begin position="133"/>
        <end position="156"/>
    </location>
</feature>
<protein>
    <recommendedName>
        <fullName evidence="4">Modulator of FtsH protease</fullName>
    </recommendedName>
</protein>
<reference evidence="2 3" key="1">
    <citation type="submission" date="2019-01" db="EMBL/GenBank/DDBJ databases">
        <title>Leucobacter muris sp. nov. isolated from the nose of a laboratory mouse.</title>
        <authorList>
            <person name="Benga L."/>
            <person name="Sproeer C."/>
            <person name="Schumann P."/>
            <person name="Verbarg S."/>
            <person name="Bunk B."/>
            <person name="Engelhardt E."/>
            <person name="Benten P.M."/>
            <person name="Sager M."/>
        </authorList>
    </citation>
    <scope>NUCLEOTIDE SEQUENCE [LARGE SCALE GENOMIC DNA]</scope>
    <source>
        <strain evidence="2 3">DSM 101948</strain>
    </source>
</reference>
<dbReference type="Proteomes" id="UP000285768">
    <property type="component" value="Chromosome"/>
</dbReference>